<keyword evidence="1" id="KW-1133">Transmembrane helix</keyword>
<sequence length="108" mass="13015">MHYQNQTLPAYQTSNMKNLCDRYKDYYVMGQLSNGTQFEGIIQAVDNDNVTILIPENVEEGETDRQFGYGYYPRRYYRRFRPYRYPLGLLSGLLLYPFLFPPYYPPYY</sequence>
<feature type="transmembrane region" description="Helical" evidence="1">
    <location>
        <begin position="83"/>
        <end position="104"/>
    </location>
</feature>
<organism evidence="2 3">
    <name type="scientific">Gracilibacillus dipsosauri</name>
    <dbReference type="NCBI Taxonomy" id="178340"/>
    <lineage>
        <taxon>Bacteria</taxon>
        <taxon>Bacillati</taxon>
        <taxon>Bacillota</taxon>
        <taxon>Bacilli</taxon>
        <taxon>Bacillales</taxon>
        <taxon>Bacillaceae</taxon>
        <taxon>Gracilibacillus</taxon>
    </lineage>
</organism>
<keyword evidence="3" id="KW-1185">Reference proteome</keyword>
<evidence type="ECO:0000313" key="3">
    <source>
        <dbReference type="Proteomes" id="UP000245624"/>
    </source>
</evidence>
<accession>A0A317KWS0</accession>
<dbReference type="RefSeq" id="WP_054789041.1">
    <property type="nucleotide sequence ID" value="NZ_QGTD01000020.1"/>
</dbReference>
<dbReference type="OrthoDB" id="2628646at2"/>
<protein>
    <submittedName>
        <fullName evidence="2">Uncharacterized protein</fullName>
    </submittedName>
</protein>
<dbReference type="EMBL" id="QGTD01000020">
    <property type="protein sequence ID" value="PWU66928.1"/>
    <property type="molecule type" value="Genomic_DNA"/>
</dbReference>
<evidence type="ECO:0000313" key="2">
    <source>
        <dbReference type="EMBL" id="PWU66928.1"/>
    </source>
</evidence>
<comment type="caution">
    <text evidence="2">The sequence shown here is derived from an EMBL/GenBank/DDBJ whole genome shotgun (WGS) entry which is preliminary data.</text>
</comment>
<proteinExistence type="predicted"/>
<evidence type="ECO:0000256" key="1">
    <source>
        <dbReference type="SAM" id="Phobius"/>
    </source>
</evidence>
<keyword evidence="1" id="KW-0472">Membrane</keyword>
<dbReference type="AlphaFoldDB" id="A0A317KWS0"/>
<dbReference type="Proteomes" id="UP000245624">
    <property type="component" value="Unassembled WGS sequence"/>
</dbReference>
<reference evidence="2 3" key="1">
    <citation type="submission" date="2018-05" db="EMBL/GenBank/DDBJ databases">
        <title>Genomic analysis of Gracilibacillus dipsosauri DD1 reveals novel features of a salt-tolerant amylase.</title>
        <authorList>
            <person name="Deutch C.E."/>
            <person name="Yang S."/>
        </authorList>
    </citation>
    <scope>NUCLEOTIDE SEQUENCE [LARGE SCALE GENOMIC DNA]</scope>
    <source>
        <strain evidence="2 3">DD1</strain>
    </source>
</reference>
<keyword evidence="1" id="KW-0812">Transmembrane</keyword>
<name>A0A317KWS0_9BACI</name>
<gene>
    <name evidence="2" type="ORF">DLJ74_18885</name>
</gene>